<dbReference type="PANTHER" id="PTHR47599">
    <property type="entry name" value="CELL-TO-CELL MOVEMENT PROTEIN"/>
    <property type="match status" value="1"/>
</dbReference>
<evidence type="ECO:0000313" key="1">
    <source>
        <dbReference type="EMBL" id="WNV36303.1"/>
    </source>
</evidence>
<dbReference type="Pfam" id="PF01107">
    <property type="entry name" value="MP"/>
    <property type="match status" value="1"/>
</dbReference>
<accession>A0AA96T446</accession>
<dbReference type="EMBL" id="OR500511">
    <property type="protein sequence ID" value="WNV36303.1"/>
    <property type="molecule type" value="Genomic_RNA"/>
</dbReference>
<organism evidence="1">
    <name type="scientific">Rubber tree latent virus 2</name>
    <dbReference type="NCBI Taxonomy" id="3079710"/>
    <lineage>
        <taxon>Viruses</taxon>
        <taxon>Riboviria</taxon>
        <taxon>Orthornavirae</taxon>
        <taxon>Kitrinoviricota</taxon>
        <taxon>Alsuviricetes</taxon>
        <taxon>Martellivirales</taxon>
        <taxon>Virgaviridae</taxon>
    </lineage>
</organism>
<sequence>MADTPDSLVQEEEETAESLSLKERMNAIDSFKMQGKDLGSIFKEYKALSNFFIPRVKIFEQTHPLSFTDQVVDISLLEGLLTDIPKGLNFIHVGAIQIGLIPLFSFKKNIAACVALMDARFEEDFNAISGMVGARLNSGPVWINHHPGYCLSLKDKHIRSALKLKIKLNGLGKFKRGAEFLSICVRLYVKYSNSSASKVVYSDDELILSSFSTTADGTIHENESECKDLLMDPDFWNLSTVSGNKIVKQNLRTNQLVSRPGSSSGSYIQSKSFA</sequence>
<dbReference type="InterPro" id="IPR051596">
    <property type="entry name" value="Caulimoviridae_Movement"/>
</dbReference>
<proteinExistence type="predicted"/>
<name>A0AA96T446_9VIRU</name>
<dbReference type="InterPro" id="IPR028919">
    <property type="entry name" value="Viral_movement"/>
</dbReference>
<dbReference type="PANTHER" id="PTHR47599:SF4">
    <property type="entry name" value="POLYPROTEIN"/>
    <property type="match status" value="1"/>
</dbReference>
<reference evidence="1" key="1">
    <citation type="submission" date="2023-08" db="EMBL/GenBank/DDBJ databases">
        <title>Identification and Characterization of Two Closely Related Virga-like Viruses Latently Infecting Rubber Trees (Hevea brasiliensis).</title>
        <authorList>
            <person name="Zhao R."/>
            <person name="Su X."/>
            <person name="Huang X."/>
        </authorList>
    </citation>
    <scope>NUCLEOTIDE SEQUENCE</scope>
    <source>
        <strain evidence="1">HN</strain>
    </source>
</reference>
<protein>
    <submittedName>
        <fullName evidence="1">Movement protein</fullName>
    </submittedName>
</protein>